<dbReference type="AlphaFoldDB" id="A5UIH0"/>
<dbReference type="KEGG" id="hiq:CGSHiGG_08820"/>
<gene>
    <name evidence="1" type="ordered locus">CGSHiGG_08820</name>
</gene>
<organism evidence="1 2">
    <name type="scientific">Haemophilus influenzae (strain PittGG)</name>
    <dbReference type="NCBI Taxonomy" id="374931"/>
    <lineage>
        <taxon>Bacteria</taxon>
        <taxon>Pseudomonadati</taxon>
        <taxon>Pseudomonadota</taxon>
        <taxon>Gammaproteobacteria</taxon>
        <taxon>Pasteurellales</taxon>
        <taxon>Pasteurellaceae</taxon>
        <taxon>Haemophilus</taxon>
    </lineage>
</organism>
<protein>
    <submittedName>
        <fullName evidence="1">Uncharacterized protein</fullName>
    </submittedName>
</protein>
<reference evidence="1 2" key="1">
    <citation type="journal article" date="2007" name="Genome Biol.">
        <title>Characterization and modeling of the Haemophilus influenzae core and supragenomes based on the complete genomic sequences of Rd and 12 clinical nontypeable strains.</title>
        <authorList>
            <person name="Hogg J.S."/>
            <person name="Hu F.Z."/>
            <person name="Janto B."/>
            <person name="Boissy R."/>
            <person name="Hayes J."/>
            <person name="Keefe R."/>
            <person name="Post J.C."/>
            <person name="Ehrlich G.D."/>
        </authorList>
    </citation>
    <scope>NUCLEOTIDE SEQUENCE [LARGE SCALE GENOMIC DNA]</scope>
    <source>
        <strain evidence="1 2">PittGG</strain>
    </source>
</reference>
<evidence type="ECO:0000313" key="1">
    <source>
        <dbReference type="EMBL" id="ABR00576.1"/>
    </source>
</evidence>
<accession>A5UIH0</accession>
<dbReference type="HOGENOM" id="CLU_3374030_0_0_6"/>
<proteinExistence type="predicted"/>
<name>A5UIH0_HAEIG</name>
<dbReference type="EMBL" id="CP000672">
    <property type="protein sequence ID" value="ABR00576.1"/>
    <property type="molecule type" value="Genomic_DNA"/>
</dbReference>
<sequence>MLFSKEQAVRFCKKFARFHRLFFPMHGKAVHGYA</sequence>
<evidence type="ECO:0000313" key="2">
    <source>
        <dbReference type="Proteomes" id="UP000001990"/>
    </source>
</evidence>
<dbReference type="Proteomes" id="UP000001990">
    <property type="component" value="Chromosome"/>
</dbReference>